<dbReference type="OrthoDB" id="9960540at2"/>
<evidence type="ECO:0000313" key="2">
    <source>
        <dbReference type="Proteomes" id="UP000078476"/>
    </source>
</evidence>
<organism evidence="1 2">
    <name type="scientific">Methylomonas lenta</name>
    <dbReference type="NCBI Taxonomy" id="980561"/>
    <lineage>
        <taxon>Bacteria</taxon>
        <taxon>Pseudomonadati</taxon>
        <taxon>Pseudomonadota</taxon>
        <taxon>Gammaproteobacteria</taxon>
        <taxon>Methylococcales</taxon>
        <taxon>Methylococcaceae</taxon>
        <taxon>Methylomonas</taxon>
    </lineage>
</organism>
<evidence type="ECO:0000313" key="1">
    <source>
        <dbReference type="EMBL" id="OAI12604.1"/>
    </source>
</evidence>
<comment type="caution">
    <text evidence="1">The sequence shown here is derived from an EMBL/GenBank/DDBJ whole genome shotgun (WGS) entry which is preliminary data.</text>
</comment>
<name>A0A177N4S2_9GAMM</name>
<dbReference type="AlphaFoldDB" id="A0A177N4S2"/>
<dbReference type="EMBL" id="LUUI01000128">
    <property type="protein sequence ID" value="OAI12604.1"/>
    <property type="molecule type" value="Genomic_DNA"/>
</dbReference>
<sequence length="280" mass="31048">MNTQATDEIRPIISYSDESVKLNASISGISGIYHRLIEQSAIDNCLHHNLLVCLESHAEDLINVCNAIDKLSGDHAATIKFNGKNRRIKTYGGAAVQLNKSISSINSIFHLLIENSFKGIPAKFDLIVCLKHEAEQLVNVCKTMLEQAEAVKPVQNKPATIYLVPSAGGVENRPKTMTFGGYMKRQADEMGLQPIPLEADLLIQRIRAGGHSGQFLADAFLSAYRKNHPFKHALFELINLDAEGFRLFHQILHIRHVPGWDDDELYRVEQAIVSIVGGGQ</sequence>
<dbReference type="Proteomes" id="UP000078476">
    <property type="component" value="Unassembled WGS sequence"/>
</dbReference>
<dbReference type="RefSeq" id="WP_066985313.1">
    <property type="nucleotide sequence ID" value="NZ_LUUI01000128.1"/>
</dbReference>
<proteinExistence type="predicted"/>
<protein>
    <submittedName>
        <fullName evidence="1">Uncharacterized protein</fullName>
    </submittedName>
</protein>
<gene>
    <name evidence="1" type="ORF">A1359_13790</name>
</gene>
<accession>A0A177N4S2</accession>
<reference evidence="1 2" key="1">
    <citation type="submission" date="2016-03" db="EMBL/GenBank/DDBJ databases">
        <authorList>
            <person name="Ploux O."/>
        </authorList>
    </citation>
    <scope>NUCLEOTIDE SEQUENCE [LARGE SCALE GENOMIC DNA]</scope>
    <source>
        <strain evidence="1 2">R-45370</strain>
    </source>
</reference>
<keyword evidence="2" id="KW-1185">Reference proteome</keyword>
<dbReference type="STRING" id="980561.A1359_13790"/>